<proteinExistence type="predicted"/>
<dbReference type="RefSeq" id="WP_344789186.1">
    <property type="nucleotide sequence ID" value="NZ_BAABCA010000006.1"/>
</dbReference>
<evidence type="ECO:0008006" key="3">
    <source>
        <dbReference type="Google" id="ProtNLM"/>
    </source>
</evidence>
<protein>
    <recommendedName>
        <fullName evidence="3">PKD domain-containing protein</fullName>
    </recommendedName>
</protein>
<dbReference type="SUPFAM" id="SSF49299">
    <property type="entry name" value="PKD domain"/>
    <property type="match status" value="1"/>
</dbReference>
<dbReference type="PROSITE" id="PS51257">
    <property type="entry name" value="PROKAR_LIPOPROTEIN"/>
    <property type="match status" value="1"/>
</dbReference>
<dbReference type="InterPro" id="IPR028059">
    <property type="entry name" value="SWM_rpt"/>
</dbReference>
<comment type="caution">
    <text evidence="1">The sequence shown here is derived from an EMBL/GenBank/DDBJ whole genome shotgun (WGS) entry which is preliminary data.</text>
</comment>
<evidence type="ECO:0000313" key="1">
    <source>
        <dbReference type="EMBL" id="GAA4238753.1"/>
    </source>
</evidence>
<sequence length="575" mass="62798">MKKYSLIILVLLAIVSCNIDDYDRLSEITKPELFTPSIYNLTETSINNAVPIAINSFSSVSDASQGVISRHWTIEEGSKYLLPTFTRKDSLNLEPFIDSDIGLSNWTEIVHVLFQKEGETTITLKNTFDKAVSFLGNDAVQNNDGLWELTTTLTYDVYAELNAEASVSNADNTEVLATLSSNQNPNKDNTNGFQTITIEAGSNLTFTDLSTIGRPSGRLWEFEGATPNSSEEEQQVVTFNRLGSYTVNLTTIRDKRGNSLHATEQTKTLPVIIEVIPSTQPYIISGEANAEIDGNDDAGTNIISFRVNGEIEPFNGGETDFTVNVVNTGFNQDFEVQSVNINNADPTIIELTLAQPILNSDTVTLSYNGTIIKSIDSRTLNTFSSISVNALNLNLMTNASNPSFENAVDNDRQVNAQGYNLFVGGGGNNLDNARNADNSLFLNRSTERSSDGNASLKFNAIMPMAPGFVSLSNTILSNSAIPAGDYKLTFDVFIEDGSNFNAIFSVIQQGTPRTQLAPLNAPATGEWFTVERNFSNAGTLGGNLIFNFRNQDNNGITGRQTFYIDNIQIIAIEAR</sequence>
<dbReference type="InterPro" id="IPR013783">
    <property type="entry name" value="Ig-like_fold"/>
</dbReference>
<dbReference type="InterPro" id="IPR035986">
    <property type="entry name" value="PKD_dom_sf"/>
</dbReference>
<organism evidence="1 2">
    <name type="scientific">Postechiella marina</name>
    <dbReference type="NCBI Taxonomy" id="943941"/>
    <lineage>
        <taxon>Bacteria</taxon>
        <taxon>Pseudomonadati</taxon>
        <taxon>Bacteroidota</taxon>
        <taxon>Flavobacteriia</taxon>
        <taxon>Flavobacteriales</taxon>
        <taxon>Flavobacteriaceae</taxon>
        <taxon>Postechiella</taxon>
    </lineage>
</organism>
<dbReference type="Gene3D" id="2.60.40.10">
    <property type="entry name" value="Immunoglobulins"/>
    <property type="match status" value="1"/>
</dbReference>
<keyword evidence="2" id="KW-1185">Reference proteome</keyword>
<accession>A0ABP8CFR5</accession>
<reference evidence="2" key="1">
    <citation type="journal article" date="2019" name="Int. J. Syst. Evol. Microbiol.">
        <title>The Global Catalogue of Microorganisms (GCM) 10K type strain sequencing project: providing services to taxonomists for standard genome sequencing and annotation.</title>
        <authorList>
            <consortium name="The Broad Institute Genomics Platform"/>
            <consortium name="The Broad Institute Genome Sequencing Center for Infectious Disease"/>
            <person name="Wu L."/>
            <person name="Ma J."/>
        </authorList>
    </citation>
    <scope>NUCLEOTIDE SEQUENCE [LARGE SCALE GENOMIC DNA]</scope>
    <source>
        <strain evidence="2">JCM 17630</strain>
    </source>
</reference>
<dbReference type="Proteomes" id="UP001501496">
    <property type="component" value="Unassembled WGS sequence"/>
</dbReference>
<dbReference type="Gene3D" id="2.60.120.260">
    <property type="entry name" value="Galactose-binding domain-like"/>
    <property type="match status" value="1"/>
</dbReference>
<evidence type="ECO:0000313" key="2">
    <source>
        <dbReference type="Proteomes" id="UP001501496"/>
    </source>
</evidence>
<dbReference type="EMBL" id="BAABCA010000006">
    <property type="protein sequence ID" value="GAA4238753.1"/>
    <property type="molecule type" value="Genomic_DNA"/>
</dbReference>
<name>A0ABP8CFR5_9FLAO</name>
<dbReference type="Pfam" id="PF13753">
    <property type="entry name" value="SWM_repeat"/>
    <property type="match status" value="1"/>
</dbReference>
<gene>
    <name evidence="1" type="ORF">GCM10022291_30450</name>
</gene>